<dbReference type="CDD" id="cd02966">
    <property type="entry name" value="TlpA_like_family"/>
    <property type="match status" value="1"/>
</dbReference>
<dbReference type="PANTHER" id="PTHR42852">
    <property type="entry name" value="THIOL:DISULFIDE INTERCHANGE PROTEIN DSBE"/>
    <property type="match status" value="1"/>
</dbReference>
<proteinExistence type="predicted"/>
<reference evidence="7 8" key="1">
    <citation type="submission" date="2024-09" db="EMBL/GenBank/DDBJ databases">
        <authorList>
            <person name="Sun Q."/>
            <person name="Mori K."/>
        </authorList>
    </citation>
    <scope>NUCLEOTIDE SEQUENCE [LARGE SCALE GENOMIC DNA]</scope>
    <source>
        <strain evidence="7 8">CGMCC 1.9126</strain>
    </source>
</reference>
<keyword evidence="4" id="KW-1015">Disulfide bond</keyword>
<comment type="subcellular location">
    <subcellularLocation>
        <location evidence="1">Cell envelope</location>
    </subcellularLocation>
</comment>
<organism evidence="7 8">
    <name type="scientific">Robertmurraya beringensis</name>
    <dbReference type="NCBI Taxonomy" id="641660"/>
    <lineage>
        <taxon>Bacteria</taxon>
        <taxon>Bacillati</taxon>
        <taxon>Bacillota</taxon>
        <taxon>Bacilli</taxon>
        <taxon>Bacillales</taxon>
        <taxon>Bacillaceae</taxon>
        <taxon>Robertmurraya</taxon>
    </lineage>
</organism>
<name>A0ABV6KZI2_9BACI</name>
<dbReference type="InterPro" id="IPR036249">
    <property type="entry name" value="Thioredoxin-like_sf"/>
</dbReference>
<keyword evidence="5" id="KW-0676">Redox-active center</keyword>
<gene>
    <name evidence="7" type="primary">resA</name>
    <name evidence="7" type="ORF">ACFFHF_19605</name>
</gene>
<dbReference type="PANTHER" id="PTHR42852:SF6">
    <property type="entry name" value="THIOL:DISULFIDE INTERCHANGE PROTEIN DSBE"/>
    <property type="match status" value="1"/>
</dbReference>
<protein>
    <submittedName>
        <fullName evidence="7">Thiol-disulfide oxidoreductase ResA</fullName>
    </submittedName>
</protein>
<keyword evidence="3" id="KW-0735">Signal-anchor</keyword>
<dbReference type="PROSITE" id="PS51352">
    <property type="entry name" value="THIOREDOXIN_2"/>
    <property type="match status" value="1"/>
</dbReference>
<accession>A0ABV6KZI2</accession>
<evidence type="ECO:0000313" key="7">
    <source>
        <dbReference type="EMBL" id="MFC0477406.1"/>
    </source>
</evidence>
<feature type="domain" description="Thioredoxin" evidence="6">
    <location>
        <begin position="35"/>
        <end position="173"/>
    </location>
</feature>
<evidence type="ECO:0000256" key="4">
    <source>
        <dbReference type="ARBA" id="ARBA00023157"/>
    </source>
</evidence>
<dbReference type="Gene3D" id="3.40.30.10">
    <property type="entry name" value="Glutaredoxin"/>
    <property type="match status" value="1"/>
</dbReference>
<keyword evidence="3" id="KW-0812">Transmembrane</keyword>
<dbReference type="NCBIfam" id="NF002854">
    <property type="entry name" value="PRK03147.1"/>
    <property type="match status" value="1"/>
</dbReference>
<evidence type="ECO:0000313" key="8">
    <source>
        <dbReference type="Proteomes" id="UP001589738"/>
    </source>
</evidence>
<evidence type="ECO:0000259" key="6">
    <source>
        <dbReference type="PROSITE" id="PS51352"/>
    </source>
</evidence>
<dbReference type="Pfam" id="PF00578">
    <property type="entry name" value="AhpC-TSA"/>
    <property type="match status" value="1"/>
</dbReference>
<evidence type="ECO:0000256" key="5">
    <source>
        <dbReference type="ARBA" id="ARBA00023284"/>
    </source>
</evidence>
<dbReference type="InterPro" id="IPR000866">
    <property type="entry name" value="AhpC/TSA"/>
</dbReference>
<dbReference type="EMBL" id="JBHLUU010000121">
    <property type="protein sequence ID" value="MFC0477406.1"/>
    <property type="molecule type" value="Genomic_DNA"/>
</dbReference>
<keyword evidence="8" id="KW-1185">Reference proteome</keyword>
<evidence type="ECO:0000256" key="3">
    <source>
        <dbReference type="ARBA" id="ARBA00022968"/>
    </source>
</evidence>
<dbReference type="Proteomes" id="UP001589738">
    <property type="component" value="Unassembled WGS sequence"/>
</dbReference>
<dbReference type="InterPro" id="IPR050553">
    <property type="entry name" value="Thioredoxin_ResA/DsbE_sf"/>
</dbReference>
<dbReference type="RefSeq" id="WP_377058876.1">
    <property type="nucleotide sequence ID" value="NZ_JBHLUU010000121.1"/>
</dbReference>
<sequence>MKNKRQGFRTVILCVLLFAVVFTVYANFTKEKGDIKKGSDAPDFVLQTLDGKEVRLSELKGKGVFLNFWGTWCKPCEKEMPYMENQYSKFKEKNVEILAVNIGESDLSVSTFVERHGLSFPILMDRKSEIVDLYNIGPIPTTVLIDAEGKIVDSMTGTLTEQDIINHLTSISPS</sequence>
<dbReference type="InterPro" id="IPR013766">
    <property type="entry name" value="Thioredoxin_domain"/>
</dbReference>
<keyword evidence="2" id="KW-0201">Cytochrome c-type biogenesis</keyword>
<dbReference type="SUPFAM" id="SSF52833">
    <property type="entry name" value="Thioredoxin-like"/>
    <property type="match status" value="1"/>
</dbReference>
<evidence type="ECO:0000256" key="1">
    <source>
        <dbReference type="ARBA" id="ARBA00004196"/>
    </source>
</evidence>
<comment type="caution">
    <text evidence="7">The sequence shown here is derived from an EMBL/GenBank/DDBJ whole genome shotgun (WGS) entry which is preliminary data.</text>
</comment>
<evidence type="ECO:0000256" key="2">
    <source>
        <dbReference type="ARBA" id="ARBA00022748"/>
    </source>
</evidence>